<dbReference type="PIRSF" id="PIRSF010312">
    <property type="entry name" value="Sulphur_oxidation_SoxY"/>
    <property type="match status" value="1"/>
</dbReference>
<dbReference type="InterPro" id="IPR032711">
    <property type="entry name" value="SoxY"/>
</dbReference>
<accession>A0A9D7HM45</accession>
<evidence type="ECO:0000313" key="3">
    <source>
        <dbReference type="EMBL" id="MBK6973343.1"/>
    </source>
</evidence>
<dbReference type="InterPro" id="IPR006311">
    <property type="entry name" value="TAT_signal"/>
</dbReference>
<dbReference type="Pfam" id="PF13501">
    <property type="entry name" value="SoxY"/>
    <property type="match status" value="1"/>
</dbReference>
<feature type="signal peptide" evidence="1">
    <location>
        <begin position="1"/>
        <end position="34"/>
    </location>
</feature>
<feature type="domain" description="Ig-like SoxY" evidence="2">
    <location>
        <begin position="56"/>
        <end position="154"/>
    </location>
</feature>
<protein>
    <submittedName>
        <fullName evidence="3">Thiosulfate oxidation carrier protein SoxY</fullName>
    </submittedName>
</protein>
<sequence length="156" mass="15925">MNPLRRLLLKGAGASSALLAAIAAGALKPGEVLAADWNAAAFEANNIAAALAAMGIVDPVESADVFLKAPDIAEDSAVVPIEVSSKVANTQKLSVFIDKNPTSLAAHFDLAGGALPSLGLRVKMQQTSRIRVVAHAGGKFYFTTKEVQVTIGGCGG</sequence>
<name>A0A9D7HM45_9PROT</name>
<dbReference type="NCBIfam" id="TIGR04488">
    <property type="entry name" value="SoxY_true_GGCGG"/>
    <property type="match status" value="1"/>
</dbReference>
<comment type="caution">
    <text evidence="3">The sequence shown here is derived from an EMBL/GenBank/DDBJ whole genome shotgun (WGS) entry which is preliminary data.</text>
</comment>
<proteinExistence type="predicted"/>
<dbReference type="PROSITE" id="PS51318">
    <property type="entry name" value="TAT"/>
    <property type="match status" value="1"/>
</dbReference>
<dbReference type="Gene3D" id="2.60.40.2470">
    <property type="entry name" value="SoxY domain"/>
    <property type="match status" value="1"/>
</dbReference>
<gene>
    <name evidence="3" type="primary">soxY</name>
    <name evidence="3" type="ORF">IPH26_10505</name>
</gene>
<dbReference type="InterPro" id="IPR038162">
    <property type="entry name" value="SoxY_sf"/>
</dbReference>
<feature type="chain" id="PRO_5038572142" evidence="1">
    <location>
        <begin position="35"/>
        <end position="156"/>
    </location>
</feature>
<reference evidence="3" key="1">
    <citation type="submission" date="2020-10" db="EMBL/GenBank/DDBJ databases">
        <title>Connecting structure to function with the recovery of over 1000 high-quality activated sludge metagenome-assembled genomes encoding full-length rRNA genes using long-read sequencing.</title>
        <authorList>
            <person name="Singleton C.M."/>
            <person name="Petriglieri F."/>
            <person name="Kristensen J.M."/>
            <person name="Kirkegaard R.H."/>
            <person name="Michaelsen T.Y."/>
            <person name="Andersen M.H."/>
            <person name="Karst S.M."/>
            <person name="Dueholm M.S."/>
            <person name="Nielsen P.H."/>
            <person name="Albertsen M."/>
        </authorList>
    </citation>
    <scope>NUCLEOTIDE SEQUENCE</scope>
    <source>
        <strain evidence="3">Bjer_18-Q3-R1-45_BAT3C.347</strain>
    </source>
</reference>
<evidence type="ECO:0000259" key="2">
    <source>
        <dbReference type="Pfam" id="PF13501"/>
    </source>
</evidence>
<keyword evidence="1" id="KW-0732">Signal</keyword>
<evidence type="ECO:0000256" key="1">
    <source>
        <dbReference type="SAM" id="SignalP"/>
    </source>
</evidence>
<dbReference type="EMBL" id="JADJEV010000003">
    <property type="protein sequence ID" value="MBK6973343.1"/>
    <property type="molecule type" value="Genomic_DNA"/>
</dbReference>
<organism evidence="3 4">
    <name type="scientific">Candidatus Methylophosphatis roskildensis</name>
    <dbReference type="NCBI Taxonomy" id="2899263"/>
    <lineage>
        <taxon>Bacteria</taxon>
        <taxon>Pseudomonadati</taxon>
        <taxon>Pseudomonadota</taxon>
        <taxon>Betaproteobacteria</taxon>
        <taxon>Nitrosomonadales</taxon>
        <taxon>Sterolibacteriaceae</taxon>
        <taxon>Candidatus Methylophosphatis</taxon>
    </lineage>
</organism>
<dbReference type="AlphaFoldDB" id="A0A9D7HM45"/>
<evidence type="ECO:0000313" key="4">
    <source>
        <dbReference type="Proteomes" id="UP000807785"/>
    </source>
</evidence>
<dbReference type="Proteomes" id="UP000807785">
    <property type="component" value="Unassembled WGS sequence"/>
</dbReference>
<dbReference type="InterPro" id="IPR016568">
    <property type="entry name" value="Sulphur_oxidation_SoxY"/>
</dbReference>